<feature type="region of interest" description="Disordered" evidence="1">
    <location>
        <begin position="451"/>
        <end position="517"/>
    </location>
</feature>
<dbReference type="EMBL" id="BRYA01000899">
    <property type="protein sequence ID" value="GMI35267.1"/>
    <property type="molecule type" value="Genomic_DNA"/>
</dbReference>
<sequence length="565" mass="61412">MVNSCRCGCMERVSYKGLIAGGCTGKYKDKTKAEKRVINDQLRPDGYYAKKAKTNKKSNANISKTLAASKKIKSDSIISGGPPSTDVEMRSALKELGHPDSAINALETIKKSNDKTSGQESAVAAAYKGMGGSGLINDEHTAALVAKGLEPSAINSFNRRVERNAEISAARIEAYLACAALYDPEETAKHKNYLGNIPEIAHNIIEANEVLYNISNRIEGWDNSVLNICAFRISSDPKLDRQKQEWNSFAHDRTRDTFPIITEHDGTPLSQDRLLALGFEHGILKCTFPTDDGGSVLPTLSKHVNNALEKKLQDKFGWLPQNRRLWLDAGQGGVGASRKTLNNMFVDCNLPKRETVEDKEAWDEEKAQWEVQTNFTFTVAYVYRKDGLPDEVKFQMDPVTQRRRKKPSGGAAATTTTTTTSNSTLNAIVATTTTTTATTAATAATAATTAAAATTTSSSTKRHRENIPSNQEGGECKKQKGGGGTQKKKRDGNKAFGPVSVSAGVQKKGGGKSEAGIEANSNSARISITGPWDCPDCTYHNKTRTNPQAKCAMCNYDRTLLWDKK</sequence>
<accession>A0A9W7G6X7</accession>
<dbReference type="Proteomes" id="UP001165065">
    <property type="component" value="Unassembled WGS sequence"/>
</dbReference>
<evidence type="ECO:0008006" key="4">
    <source>
        <dbReference type="Google" id="ProtNLM"/>
    </source>
</evidence>
<evidence type="ECO:0000313" key="2">
    <source>
        <dbReference type="EMBL" id="GMI35267.1"/>
    </source>
</evidence>
<evidence type="ECO:0000256" key="1">
    <source>
        <dbReference type="SAM" id="MobiDB-lite"/>
    </source>
</evidence>
<keyword evidence="3" id="KW-1185">Reference proteome</keyword>
<gene>
    <name evidence="2" type="ORF">TrCOL_g13775</name>
</gene>
<feature type="region of interest" description="Disordered" evidence="1">
    <location>
        <begin position="394"/>
        <end position="419"/>
    </location>
</feature>
<organism evidence="2 3">
    <name type="scientific">Triparma columacea</name>
    <dbReference type="NCBI Taxonomy" id="722753"/>
    <lineage>
        <taxon>Eukaryota</taxon>
        <taxon>Sar</taxon>
        <taxon>Stramenopiles</taxon>
        <taxon>Ochrophyta</taxon>
        <taxon>Bolidophyceae</taxon>
        <taxon>Parmales</taxon>
        <taxon>Triparmaceae</taxon>
        <taxon>Triparma</taxon>
    </lineage>
</organism>
<proteinExistence type="predicted"/>
<protein>
    <recommendedName>
        <fullName evidence="4">RanBP2-type domain-containing protein</fullName>
    </recommendedName>
</protein>
<dbReference type="AlphaFoldDB" id="A0A9W7G6X7"/>
<comment type="caution">
    <text evidence="2">The sequence shown here is derived from an EMBL/GenBank/DDBJ whole genome shotgun (WGS) entry which is preliminary data.</text>
</comment>
<name>A0A9W7G6X7_9STRA</name>
<reference evidence="3" key="1">
    <citation type="journal article" date="2023" name="Commun. Biol.">
        <title>Genome analysis of Parmales, the sister group of diatoms, reveals the evolutionary specialization of diatoms from phago-mixotrophs to photoautotrophs.</title>
        <authorList>
            <person name="Ban H."/>
            <person name="Sato S."/>
            <person name="Yoshikawa S."/>
            <person name="Yamada K."/>
            <person name="Nakamura Y."/>
            <person name="Ichinomiya M."/>
            <person name="Sato N."/>
            <person name="Blanc-Mathieu R."/>
            <person name="Endo H."/>
            <person name="Kuwata A."/>
            <person name="Ogata H."/>
        </authorList>
    </citation>
    <scope>NUCLEOTIDE SEQUENCE [LARGE SCALE GENOMIC DNA]</scope>
</reference>
<evidence type="ECO:0000313" key="3">
    <source>
        <dbReference type="Proteomes" id="UP001165065"/>
    </source>
</evidence>